<comment type="caution">
    <text evidence="1">The sequence shown here is derived from an EMBL/GenBank/DDBJ whole genome shotgun (WGS) entry which is preliminary data.</text>
</comment>
<dbReference type="AlphaFoldDB" id="A0A9X0DE51"/>
<accession>A0A9X0DE51</accession>
<reference evidence="1" key="1">
    <citation type="submission" date="2023-01" db="EMBL/GenBank/DDBJ databases">
        <title>Genome assembly of the deep-sea coral Lophelia pertusa.</title>
        <authorList>
            <person name="Herrera S."/>
            <person name="Cordes E."/>
        </authorList>
    </citation>
    <scope>NUCLEOTIDE SEQUENCE</scope>
    <source>
        <strain evidence="1">USNM1676648</strain>
        <tissue evidence="1">Polyp</tissue>
    </source>
</reference>
<name>A0A9X0DE51_9CNID</name>
<evidence type="ECO:0000313" key="1">
    <source>
        <dbReference type="EMBL" id="KAJ7394664.1"/>
    </source>
</evidence>
<keyword evidence="2" id="KW-1185">Reference proteome</keyword>
<evidence type="ECO:0000313" key="2">
    <source>
        <dbReference type="Proteomes" id="UP001163046"/>
    </source>
</evidence>
<proteinExistence type="predicted"/>
<gene>
    <name evidence="1" type="ORF">OS493_000485</name>
</gene>
<dbReference type="Proteomes" id="UP001163046">
    <property type="component" value="Unassembled WGS sequence"/>
</dbReference>
<organism evidence="1 2">
    <name type="scientific">Desmophyllum pertusum</name>
    <dbReference type="NCBI Taxonomy" id="174260"/>
    <lineage>
        <taxon>Eukaryota</taxon>
        <taxon>Metazoa</taxon>
        <taxon>Cnidaria</taxon>
        <taxon>Anthozoa</taxon>
        <taxon>Hexacorallia</taxon>
        <taxon>Scleractinia</taxon>
        <taxon>Caryophylliina</taxon>
        <taxon>Caryophylliidae</taxon>
        <taxon>Desmophyllum</taxon>
    </lineage>
</organism>
<dbReference type="EMBL" id="MU825396">
    <property type="protein sequence ID" value="KAJ7394664.1"/>
    <property type="molecule type" value="Genomic_DNA"/>
</dbReference>
<protein>
    <submittedName>
        <fullName evidence="1">Uncharacterized protein</fullName>
    </submittedName>
</protein>
<dbReference type="OrthoDB" id="5958858at2759"/>
<sequence>MSSFKGSYVIGFREGGYVSIKLQFNGGDINNLDIIIQFLRDGGGELLTDKVYMKLGKIADCIVAYIDTTLCDCFSMSYKRQITCRQPELYGGEDCPKQCYTGHLIAGSKSCSWDDLDAFKCAASRAKPLNIILTLIFAAFLERTCP</sequence>